<evidence type="ECO:0000259" key="2">
    <source>
        <dbReference type="Pfam" id="PF01757"/>
    </source>
</evidence>
<feature type="transmembrane region" description="Helical" evidence="1">
    <location>
        <begin position="336"/>
        <end position="359"/>
    </location>
</feature>
<proteinExistence type="predicted"/>
<feature type="domain" description="Acyltransferase 3" evidence="2">
    <location>
        <begin position="10"/>
        <end position="349"/>
    </location>
</feature>
<comment type="caution">
    <text evidence="3">The sequence shown here is derived from an EMBL/GenBank/DDBJ whole genome shotgun (WGS) entry which is preliminary data.</text>
</comment>
<evidence type="ECO:0000256" key="1">
    <source>
        <dbReference type="SAM" id="Phobius"/>
    </source>
</evidence>
<keyword evidence="1" id="KW-1133">Transmembrane helix</keyword>
<feature type="transmembrane region" description="Helical" evidence="1">
    <location>
        <begin position="178"/>
        <end position="200"/>
    </location>
</feature>
<reference evidence="3" key="1">
    <citation type="submission" date="2022-07" db="EMBL/GenBank/DDBJ databases">
        <title>Draft genome sequence of Zalerion maritima ATCC 34329, a (micro)plastics degrading marine fungus.</title>
        <authorList>
            <person name="Paco A."/>
            <person name="Goncalves M.F.M."/>
            <person name="Rocha-Santos T.A.P."/>
            <person name="Alves A."/>
        </authorList>
    </citation>
    <scope>NUCLEOTIDE SEQUENCE</scope>
    <source>
        <strain evidence="3">ATCC 34329</strain>
    </source>
</reference>
<evidence type="ECO:0000313" key="4">
    <source>
        <dbReference type="Proteomes" id="UP001201980"/>
    </source>
</evidence>
<organism evidence="3 4">
    <name type="scientific">Zalerion maritima</name>
    <dbReference type="NCBI Taxonomy" id="339359"/>
    <lineage>
        <taxon>Eukaryota</taxon>
        <taxon>Fungi</taxon>
        <taxon>Dikarya</taxon>
        <taxon>Ascomycota</taxon>
        <taxon>Pezizomycotina</taxon>
        <taxon>Sordariomycetes</taxon>
        <taxon>Lulworthiomycetidae</taxon>
        <taxon>Lulworthiales</taxon>
        <taxon>Lulworthiaceae</taxon>
        <taxon>Zalerion</taxon>
    </lineage>
</organism>
<feature type="transmembrane region" description="Helical" evidence="1">
    <location>
        <begin position="254"/>
        <end position="270"/>
    </location>
</feature>
<keyword evidence="4" id="KW-1185">Reference proteome</keyword>
<dbReference type="AlphaFoldDB" id="A0AAD5WR03"/>
<gene>
    <name evidence="3" type="ORF">MKZ38_005416</name>
</gene>
<keyword evidence="1" id="KW-0812">Transmembrane</keyword>
<dbReference type="GO" id="GO:0016747">
    <property type="term" value="F:acyltransferase activity, transferring groups other than amino-acyl groups"/>
    <property type="evidence" value="ECO:0007669"/>
    <property type="project" value="InterPro"/>
</dbReference>
<dbReference type="PANTHER" id="PTHR23028:SF128">
    <property type="entry name" value="ACYLTRANSFERASE 3 DOMAIN-CONTAINING PROTEIN"/>
    <property type="match status" value="1"/>
</dbReference>
<dbReference type="PANTHER" id="PTHR23028">
    <property type="entry name" value="ACETYLTRANSFERASE"/>
    <property type="match status" value="1"/>
</dbReference>
<sequence>MAIGKEGNVKWVDGLRGVGSSLVVATHVARGFDEGLFDPAMGENGSIRFLQLPIFRIFVQGRMGVAIFSMVTGYVCALKPIKLSREGNQESALKSMTKSALRRPPRLVLPTTISTFLVWLVAQFGAFAVAKHSSGWWVNSSSPKMFDTLQQSVGSMLRNMITTWTRASNSYEVNQWTLLPLLQGSMKIYVFMVATCYMAPRYRMMAALAMFTFYGFANDPYFNMQFFWGAFLAEFQNHPVAIDFVADRPKASRLFAFICLAFGLIFASMPERHFSWALWSNALKEFLTPILPKDPNYGRWSTSIGLWLISLAIHFSPLARNVLSNKYFLWLGKQSFAVYLIHGTLIRTVLCWMLFGFAIPENTTNDEGEVVVTRYPSPSGPKLLICASIWLPLVYGLAVVWTTFVDPWCAKVTEKMVSFTKQETDEKPLLPTR</sequence>
<dbReference type="Pfam" id="PF01757">
    <property type="entry name" value="Acyl_transf_3"/>
    <property type="match status" value="1"/>
</dbReference>
<protein>
    <recommendedName>
        <fullName evidence="2">Acyltransferase 3 domain-containing protein</fullName>
    </recommendedName>
</protein>
<evidence type="ECO:0000313" key="3">
    <source>
        <dbReference type="EMBL" id="KAJ2896593.1"/>
    </source>
</evidence>
<feature type="transmembrane region" description="Helical" evidence="1">
    <location>
        <begin position="297"/>
        <end position="315"/>
    </location>
</feature>
<accession>A0AAD5WR03</accession>
<feature type="transmembrane region" description="Helical" evidence="1">
    <location>
        <begin position="107"/>
        <end position="130"/>
    </location>
</feature>
<feature type="transmembrane region" description="Helical" evidence="1">
    <location>
        <begin position="379"/>
        <end position="401"/>
    </location>
</feature>
<dbReference type="Proteomes" id="UP001201980">
    <property type="component" value="Unassembled WGS sequence"/>
</dbReference>
<dbReference type="InterPro" id="IPR050879">
    <property type="entry name" value="Acyltransferase_3"/>
</dbReference>
<keyword evidence="1" id="KW-0472">Membrane</keyword>
<dbReference type="InterPro" id="IPR002656">
    <property type="entry name" value="Acyl_transf_3_dom"/>
</dbReference>
<name>A0AAD5WR03_9PEZI</name>
<dbReference type="EMBL" id="JAKWBI020000323">
    <property type="protein sequence ID" value="KAJ2896593.1"/>
    <property type="molecule type" value="Genomic_DNA"/>
</dbReference>